<dbReference type="HAMAP" id="MF_00379">
    <property type="entry name" value="GTPase_MnmE"/>
    <property type="match status" value="1"/>
</dbReference>
<dbReference type="Gene3D" id="3.40.50.300">
    <property type="entry name" value="P-loop containing nucleotide triphosphate hydrolases"/>
    <property type="match status" value="1"/>
</dbReference>
<dbReference type="PROSITE" id="PS51709">
    <property type="entry name" value="G_TRME"/>
    <property type="match status" value="1"/>
</dbReference>
<dbReference type="EC" id="3.6.-.-" evidence="7"/>
<keyword evidence="7" id="KW-0479">Metal-binding</keyword>
<comment type="subcellular location">
    <subcellularLocation>
        <location evidence="7">Cytoplasm</location>
    </subcellularLocation>
</comment>
<feature type="binding site" evidence="7">
    <location>
        <position position="241"/>
    </location>
    <ligand>
        <name>Mg(2+)</name>
        <dbReference type="ChEBI" id="CHEBI:18420"/>
    </ligand>
</feature>
<keyword evidence="5 7" id="KW-0630">Potassium</keyword>
<keyword evidence="6 7" id="KW-0342">GTP-binding</keyword>
<sequence length="463" mass="51217">MQIPNQETIIALSTAPGVGAIAVIRLSGTESIRIVNGVFHGKNLNVQKSHTAHFGTIREDDSEDGKQGRIIDEVLVTLFIAPRSFTKENVVEISCHGSPFIVQQIIKLFLKKGVRLAKPGEFTQRAFLNGKFDLAQAEAVADLINADTEAAHRAALNQMRGGFSDQIKQLRQELIHFASMIELELDFGEEDVEFADRQDLKDLVAKLLSVITLLANSFDLGNVIKNGVPTVIAGKPNAGKSTLLNALLNEEKAIVSDIAGTTRDFIEDEINLEGVVFRFIDTAGLRETEDKVEAIGVSRTREKMKQASLIIYLFDMKNDSLVEIHRDINMLENLGVPFIKVGNKVDEAQPELYEPLKKDNDVLFISAINKENLEALKNKLVETVNLDNFKTGDTVVTNIRHYDNLIQTQNALIAVMQGLDSDITGDFLAMDIRQALHYLGEITGEITTDDLLANIFSKFCIGK</sequence>
<dbReference type="NCBIfam" id="TIGR00450">
    <property type="entry name" value="mnmE_trmE_thdF"/>
    <property type="match status" value="1"/>
</dbReference>
<feature type="binding site" evidence="7">
    <location>
        <position position="237"/>
    </location>
    <ligand>
        <name>K(+)</name>
        <dbReference type="ChEBI" id="CHEBI:29103"/>
    </ligand>
</feature>
<dbReference type="InterPro" id="IPR031168">
    <property type="entry name" value="G_TrmE"/>
</dbReference>
<comment type="subunit">
    <text evidence="7">Homodimer. Heterotetramer of two MnmE and two MnmG subunits.</text>
</comment>
<dbReference type="InterPro" id="IPR004520">
    <property type="entry name" value="GTPase_MnmE"/>
</dbReference>
<dbReference type="PANTHER" id="PTHR42714">
    <property type="entry name" value="TRNA MODIFICATION GTPASE GTPBP3"/>
    <property type="match status" value="1"/>
</dbReference>
<keyword evidence="4 7" id="KW-0460">Magnesium</keyword>
<dbReference type="InterPro" id="IPR006073">
    <property type="entry name" value="GTP-bd"/>
</dbReference>
<feature type="binding site" evidence="7">
    <location>
        <begin position="281"/>
        <end position="284"/>
    </location>
    <ligand>
        <name>GTP</name>
        <dbReference type="ChEBI" id="CHEBI:37565"/>
    </ligand>
</feature>
<feature type="binding site" evidence="7">
    <location>
        <position position="261"/>
    </location>
    <ligand>
        <name>K(+)</name>
        <dbReference type="ChEBI" id="CHEBI:29103"/>
    </ligand>
</feature>
<evidence type="ECO:0000256" key="7">
    <source>
        <dbReference type="HAMAP-Rule" id="MF_00379"/>
    </source>
</evidence>
<dbReference type="InterPro" id="IPR027266">
    <property type="entry name" value="TrmE/GcvT-like"/>
</dbReference>
<comment type="function">
    <text evidence="7">Exhibits a very high intrinsic GTPase hydrolysis rate. Involved in the addition of a carboxymethylaminomethyl (cmnm) group at the wobble position (U34) of certain tRNAs, forming tRNA-cmnm(5)s(2)U34.</text>
</comment>
<dbReference type="Gene3D" id="3.30.1360.120">
    <property type="entry name" value="Probable tRNA modification gtpase trme, domain 1"/>
    <property type="match status" value="1"/>
</dbReference>
<dbReference type="Pfam" id="PF01926">
    <property type="entry name" value="MMR_HSR1"/>
    <property type="match status" value="1"/>
</dbReference>
<keyword evidence="7" id="KW-0963">Cytoplasm</keyword>
<feature type="binding site" evidence="7">
    <location>
        <position position="256"/>
    </location>
    <ligand>
        <name>K(+)</name>
        <dbReference type="ChEBI" id="CHEBI:29103"/>
    </ligand>
</feature>
<dbReference type="CDD" id="cd14858">
    <property type="entry name" value="TrmE_N"/>
    <property type="match status" value="1"/>
</dbReference>
<keyword evidence="3 7" id="KW-0547">Nucleotide-binding</keyword>
<dbReference type="InterPro" id="IPR025867">
    <property type="entry name" value="MnmE_helical"/>
</dbReference>
<comment type="caution">
    <text evidence="10">The sequence shown here is derived from an EMBL/GenBank/DDBJ whole genome shotgun (WGS) entry which is preliminary data.</text>
</comment>
<feature type="binding site" evidence="7">
    <location>
        <position position="463"/>
    </location>
    <ligand>
        <name>(6S)-5-formyl-5,6,7,8-tetrahydrofolate</name>
        <dbReference type="ChEBI" id="CHEBI:57457"/>
    </ligand>
</feature>
<dbReference type="Pfam" id="PF10396">
    <property type="entry name" value="TrmE_N"/>
    <property type="match status" value="1"/>
</dbReference>
<dbReference type="RefSeq" id="WP_188467736.1">
    <property type="nucleotide sequence ID" value="NZ_BAABHU010000023.1"/>
</dbReference>
<evidence type="ECO:0000256" key="1">
    <source>
        <dbReference type="ARBA" id="ARBA00011043"/>
    </source>
</evidence>
<keyword evidence="11" id="KW-1185">Reference proteome</keyword>
<feature type="binding site" evidence="7">
    <location>
        <begin position="256"/>
        <end position="262"/>
    </location>
    <ligand>
        <name>GTP</name>
        <dbReference type="ChEBI" id="CHEBI:37565"/>
    </ligand>
</feature>
<evidence type="ECO:0000256" key="3">
    <source>
        <dbReference type="ARBA" id="ARBA00022741"/>
    </source>
</evidence>
<name>A0ABQ1N9T6_9BACT</name>
<evidence type="ECO:0000313" key="10">
    <source>
        <dbReference type="EMBL" id="GGC55395.1"/>
    </source>
</evidence>
<keyword evidence="2 7" id="KW-0819">tRNA processing</keyword>
<dbReference type="CDD" id="cd04164">
    <property type="entry name" value="trmE"/>
    <property type="match status" value="1"/>
</dbReference>
<reference evidence="11" key="1">
    <citation type="journal article" date="2019" name="Int. J. Syst. Evol. Microbiol.">
        <title>The Global Catalogue of Microorganisms (GCM) 10K type strain sequencing project: providing services to taxonomists for standard genome sequencing and annotation.</title>
        <authorList>
            <consortium name="The Broad Institute Genomics Platform"/>
            <consortium name="The Broad Institute Genome Sequencing Center for Infectious Disease"/>
            <person name="Wu L."/>
            <person name="Ma J."/>
        </authorList>
    </citation>
    <scope>NUCLEOTIDE SEQUENCE [LARGE SCALE GENOMIC DNA]</scope>
    <source>
        <strain evidence="11">CGMCC 1.10832</strain>
    </source>
</reference>
<dbReference type="NCBIfam" id="TIGR00231">
    <property type="entry name" value="small_GTP"/>
    <property type="match status" value="1"/>
</dbReference>
<dbReference type="PRINTS" id="PR00328">
    <property type="entry name" value="SAR1GTPBP"/>
</dbReference>
<protein>
    <recommendedName>
        <fullName evidence="7">tRNA modification GTPase MnmE</fullName>
        <ecNumber evidence="7">3.6.-.-</ecNumber>
    </recommendedName>
</protein>
<proteinExistence type="inferred from homology"/>
<dbReference type="PANTHER" id="PTHR42714:SF2">
    <property type="entry name" value="TRNA MODIFICATION GTPASE GTPBP3, MITOCHONDRIAL"/>
    <property type="match status" value="1"/>
</dbReference>
<dbReference type="Gene3D" id="1.20.120.430">
    <property type="entry name" value="tRNA modification GTPase MnmE domain 2"/>
    <property type="match status" value="1"/>
</dbReference>
<feature type="binding site" evidence="7">
    <location>
        <begin position="237"/>
        <end position="242"/>
    </location>
    <ligand>
        <name>GTP</name>
        <dbReference type="ChEBI" id="CHEBI:37565"/>
    </ligand>
</feature>
<dbReference type="EMBL" id="BMEC01000023">
    <property type="protein sequence ID" value="GGC55395.1"/>
    <property type="molecule type" value="Genomic_DNA"/>
</dbReference>
<evidence type="ECO:0000256" key="2">
    <source>
        <dbReference type="ARBA" id="ARBA00022694"/>
    </source>
</evidence>
<feature type="binding site" evidence="7">
    <location>
        <position position="131"/>
    </location>
    <ligand>
        <name>(6S)-5-formyl-5,6,7,8-tetrahydrofolate</name>
        <dbReference type="ChEBI" id="CHEBI:57457"/>
    </ligand>
</feature>
<feature type="binding site" evidence="7">
    <location>
        <position position="258"/>
    </location>
    <ligand>
        <name>K(+)</name>
        <dbReference type="ChEBI" id="CHEBI:29103"/>
    </ligand>
</feature>
<dbReference type="NCBIfam" id="NF003661">
    <property type="entry name" value="PRK05291.1-3"/>
    <property type="match status" value="1"/>
</dbReference>
<keyword evidence="7" id="KW-0378">Hydrolase</keyword>
<comment type="cofactor">
    <cofactor evidence="7">
        <name>K(+)</name>
        <dbReference type="ChEBI" id="CHEBI:29103"/>
    </cofactor>
    <text evidence="7">Binds 1 potassium ion per subunit.</text>
</comment>
<comment type="caution">
    <text evidence="7">Lacks conserved residue(s) required for the propagation of feature annotation.</text>
</comment>
<feature type="binding site" evidence="7">
    <location>
        <position position="92"/>
    </location>
    <ligand>
        <name>(6S)-5-formyl-5,6,7,8-tetrahydrofolate</name>
        <dbReference type="ChEBI" id="CHEBI:57457"/>
    </ligand>
</feature>
<dbReference type="SUPFAM" id="SSF116878">
    <property type="entry name" value="TrmE connector domain"/>
    <property type="match status" value="1"/>
</dbReference>
<feature type="domain" description="TrmE-type G" evidence="9">
    <location>
        <begin position="227"/>
        <end position="385"/>
    </location>
</feature>
<gene>
    <name evidence="7 10" type="primary">mnmE</name>
    <name evidence="7" type="synonym">trmE</name>
    <name evidence="10" type="ORF">GCM10011506_46290</name>
</gene>
<evidence type="ECO:0000256" key="4">
    <source>
        <dbReference type="ARBA" id="ARBA00022842"/>
    </source>
</evidence>
<dbReference type="InterPro" id="IPR018948">
    <property type="entry name" value="GTP-bd_TrmE_N"/>
</dbReference>
<dbReference type="Pfam" id="PF12631">
    <property type="entry name" value="MnmE_helical"/>
    <property type="match status" value="1"/>
</dbReference>
<evidence type="ECO:0000259" key="9">
    <source>
        <dbReference type="PROSITE" id="PS51709"/>
    </source>
</evidence>
<evidence type="ECO:0000313" key="11">
    <source>
        <dbReference type="Proteomes" id="UP000636010"/>
    </source>
</evidence>
<accession>A0ABQ1N9T6</accession>
<feature type="binding site" evidence="7">
    <location>
        <position position="262"/>
    </location>
    <ligand>
        <name>Mg(2+)</name>
        <dbReference type="ChEBI" id="CHEBI:18420"/>
    </ligand>
</feature>
<organism evidence="10 11">
    <name type="scientific">Marivirga lumbricoides</name>
    <dbReference type="NCBI Taxonomy" id="1046115"/>
    <lineage>
        <taxon>Bacteria</taxon>
        <taxon>Pseudomonadati</taxon>
        <taxon>Bacteroidota</taxon>
        <taxon>Cytophagia</taxon>
        <taxon>Cytophagales</taxon>
        <taxon>Marivirgaceae</taxon>
        <taxon>Marivirga</taxon>
    </lineage>
</organism>
<evidence type="ECO:0000256" key="8">
    <source>
        <dbReference type="RuleBase" id="RU003313"/>
    </source>
</evidence>
<evidence type="ECO:0000256" key="5">
    <source>
        <dbReference type="ARBA" id="ARBA00022958"/>
    </source>
</evidence>
<dbReference type="InterPro" id="IPR027368">
    <property type="entry name" value="MnmE_dom2"/>
</dbReference>
<feature type="binding site" evidence="7">
    <location>
        <position position="25"/>
    </location>
    <ligand>
        <name>(6S)-5-formyl-5,6,7,8-tetrahydrofolate</name>
        <dbReference type="ChEBI" id="CHEBI:57457"/>
    </ligand>
</feature>
<dbReference type="InterPro" id="IPR005225">
    <property type="entry name" value="Small_GTP-bd"/>
</dbReference>
<dbReference type="InterPro" id="IPR027417">
    <property type="entry name" value="P-loop_NTPase"/>
</dbReference>
<comment type="similarity">
    <text evidence="1 7 8">Belongs to the TRAFAC class TrmE-Era-EngA-EngB-Septin-like GTPase superfamily. TrmE GTPase family.</text>
</comment>
<dbReference type="SUPFAM" id="SSF52540">
    <property type="entry name" value="P-loop containing nucleoside triphosphate hydrolases"/>
    <property type="match status" value="1"/>
</dbReference>
<evidence type="ECO:0000256" key="6">
    <source>
        <dbReference type="ARBA" id="ARBA00023134"/>
    </source>
</evidence>
<dbReference type="InterPro" id="IPR006689">
    <property type="entry name" value="Small_GTPase_ARF/SAR"/>
</dbReference>
<dbReference type="Proteomes" id="UP000636010">
    <property type="component" value="Unassembled WGS sequence"/>
</dbReference>